<comment type="caution">
    <text evidence="2">The sequence shown here is derived from an EMBL/GenBank/DDBJ whole genome shotgun (WGS) entry which is preliminary data.</text>
</comment>
<feature type="region of interest" description="Disordered" evidence="1">
    <location>
        <begin position="283"/>
        <end position="304"/>
    </location>
</feature>
<organism evidence="2 3">
    <name type="scientific">Cutaneotrichosporon spelunceum</name>
    <dbReference type="NCBI Taxonomy" id="1672016"/>
    <lineage>
        <taxon>Eukaryota</taxon>
        <taxon>Fungi</taxon>
        <taxon>Dikarya</taxon>
        <taxon>Basidiomycota</taxon>
        <taxon>Agaricomycotina</taxon>
        <taxon>Tremellomycetes</taxon>
        <taxon>Trichosporonales</taxon>
        <taxon>Trichosporonaceae</taxon>
        <taxon>Cutaneotrichosporon</taxon>
    </lineage>
</organism>
<name>A0AAD3TWT2_9TREE</name>
<proteinExistence type="predicted"/>
<evidence type="ECO:0000313" key="3">
    <source>
        <dbReference type="Proteomes" id="UP001222932"/>
    </source>
</evidence>
<dbReference type="AlphaFoldDB" id="A0AAD3TWT2"/>
<protein>
    <submittedName>
        <fullName evidence="2">Uncharacterized protein</fullName>
    </submittedName>
</protein>
<gene>
    <name evidence="2" type="ORF">CspeluHIS016_0502050</name>
</gene>
<sequence>MENPFASIDTLLSRRRIRPLVLELVQALGAYIDAVWCTTYPDQPCPWAGVPSARRGSLASNAKGWMSWTITAVQEGKRLGLLNSPPTAADVEFYGREIRYGLRDIDEAVNRRKDLGWAFGETVIRGGYGDIVPENVLTDGRAGNIPRLLNDLEEALWGDALPAPSDLAFEHDRDFDPFSVYREGDELIGVQHQALSDRDTELRKVFSDYYPAVDNPLPATPTEVPGLSCSPKSRFDESPRTPADALVPATGSLPELDFTSLSALQEMSRDEQLELGRRRHQEYLRKRNDAQMASEEAREHGEWP</sequence>
<accession>A0AAD3TWT2</accession>
<dbReference type="EMBL" id="BTCM01000005">
    <property type="protein sequence ID" value="GMK58173.1"/>
    <property type="molecule type" value="Genomic_DNA"/>
</dbReference>
<reference evidence="2" key="2">
    <citation type="submission" date="2023-06" db="EMBL/GenBank/DDBJ databases">
        <authorList>
            <person name="Kobayashi Y."/>
            <person name="Kayamori A."/>
            <person name="Aoki K."/>
            <person name="Shiwa Y."/>
            <person name="Fujita N."/>
            <person name="Sugita T."/>
            <person name="Iwasaki W."/>
            <person name="Tanaka N."/>
            <person name="Takashima M."/>
        </authorList>
    </citation>
    <scope>NUCLEOTIDE SEQUENCE</scope>
    <source>
        <strain evidence="2">HIS016</strain>
    </source>
</reference>
<feature type="region of interest" description="Disordered" evidence="1">
    <location>
        <begin position="217"/>
        <end position="250"/>
    </location>
</feature>
<reference evidence="2" key="1">
    <citation type="journal article" date="2023" name="BMC Genomics">
        <title>Chromosome-level genome assemblies of Cutaneotrichosporon spp. (Trichosporonales, Basidiomycota) reveal imbalanced evolution between nucleotide sequences and chromosome synteny.</title>
        <authorList>
            <person name="Kobayashi Y."/>
            <person name="Kayamori A."/>
            <person name="Aoki K."/>
            <person name="Shiwa Y."/>
            <person name="Matsutani M."/>
            <person name="Fujita N."/>
            <person name="Sugita T."/>
            <person name="Iwasaki W."/>
            <person name="Tanaka N."/>
            <person name="Takashima M."/>
        </authorList>
    </citation>
    <scope>NUCLEOTIDE SEQUENCE</scope>
    <source>
        <strain evidence="2">HIS016</strain>
    </source>
</reference>
<keyword evidence="3" id="KW-1185">Reference proteome</keyword>
<evidence type="ECO:0000313" key="2">
    <source>
        <dbReference type="EMBL" id="GMK58173.1"/>
    </source>
</evidence>
<evidence type="ECO:0000256" key="1">
    <source>
        <dbReference type="SAM" id="MobiDB-lite"/>
    </source>
</evidence>
<dbReference type="Proteomes" id="UP001222932">
    <property type="component" value="Unassembled WGS sequence"/>
</dbReference>